<dbReference type="AlphaFoldDB" id="A0A811V243"/>
<dbReference type="Proteomes" id="UP000606786">
    <property type="component" value="Unassembled WGS sequence"/>
</dbReference>
<keyword evidence="2" id="KW-1185">Reference proteome</keyword>
<reference evidence="1" key="1">
    <citation type="submission" date="2020-11" db="EMBL/GenBank/DDBJ databases">
        <authorList>
            <person name="Whitehead M."/>
        </authorList>
    </citation>
    <scope>NUCLEOTIDE SEQUENCE</scope>
    <source>
        <strain evidence="1">EGII</strain>
    </source>
</reference>
<accession>A0A811V243</accession>
<proteinExistence type="predicted"/>
<dbReference type="EMBL" id="CAJHJT010000034">
    <property type="protein sequence ID" value="CAD7003513.1"/>
    <property type="molecule type" value="Genomic_DNA"/>
</dbReference>
<comment type="caution">
    <text evidence="1">The sequence shown here is derived from an EMBL/GenBank/DDBJ whole genome shotgun (WGS) entry which is preliminary data.</text>
</comment>
<evidence type="ECO:0000313" key="2">
    <source>
        <dbReference type="Proteomes" id="UP000606786"/>
    </source>
</evidence>
<organism evidence="1 2">
    <name type="scientific">Ceratitis capitata</name>
    <name type="common">Mediterranean fruit fly</name>
    <name type="synonym">Tephritis capitata</name>
    <dbReference type="NCBI Taxonomy" id="7213"/>
    <lineage>
        <taxon>Eukaryota</taxon>
        <taxon>Metazoa</taxon>
        <taxon>Ecdysozoa</taxon>
        <taxon>Arthropoda</taxon>
        <taxon>Hexapoda</taxon>
        <taxon>Insecta</taxon>
        <taxon>Pterygota</taxon>
        <taxon>Neoptera</taxon>
        <taxon>Endopterygota</taxon>
        <taxon>Diptera</taxon>
        <taxon>Brachycera</taxon>
        <taxon>Muscomorpha</taxon>
        <taxon>Tephritoidea</taxon>
        <taxon>Tephritidae</taxon>
        <taxon>Ceratitis</taxon>
        <taxon>Ceratitis</taxon>
    </lineage>
</organism>
<gene>
    <name evidence="1" type="ORF">CCAP1982_LOCUS11963</name>
</gene>
<evidence type="ECO:0000313" key="1">
    <source>
        <dbReference type="EMBL" id="CAD7003513.1"/>
    </source>
</evidence>
<sequence length="52" mass="5765">MYVAYEMPPTFECHMVGGACQCRTPEGPQACSVSSLNMSMNRGVSDYEHVYV</sequence>
<protein>
    <submittedName>
        <fullName evidence="1">(Mediterranean fruit fly) hypothetical protein</fullName>
    </submittedName>
</protein>
<name>A0A811V243_CERCA</name>